<evidence type="ECO:0000313" key="3">
    <source>
        <dbReference type="Proteomes" id="UP000267606"/>
    </source>
</evidence>
<dbReference type="InterPro" id="IPR003609">
    <property type="entry name" value="Pan_app"/>
</dbReference>
<reference evidence="2 3" key="1">
    <citation type="submission" date="2018-11" db="EMBL/GenBank/DDBJ databases">
        <authorList>
            <consortium name="Pathogen Informatics"/>
        </authorList>
    </citation>
    <scope>NUCLEOTIDE SEQUENCE [LARGE SCALE GENOMIC DNA]</scope>
</reference>
<accession>A0A3P7VC50</accession>
<dbReference type="Pfam" id="PF00024">
    <property type="entry name" value="PAN_1"/>
    <property type="match status" value="1"/>
</dbReference>
<dbReference type="AlphaFoldDB" id="A0A3P7VC50"/>
<gene>
    <name evidence="2" type="ORF">OFLC_LOCUS6095</name>
</gene>
<evidence type="ECO:0000259" key="1">
    <source>
        <dbReference type="PROSITE" id="PS50948"/>
    </source>
</evidence>
<organism evidence="2 3">
    <name type="scientific">Onchocerca flexuosa</name>
    <dbReference type="NCBI Taxonomy" id="387005"/>
    <lineage>
        <taxon>Eukaryota</taxon>
        <taxon>Metazoa</taxon>
        <taxon>Ecdysozoa</taxon>
        <taxon>Nematoda</taxon>
        <taxon>Chromadorea</taxon>
        <taxon>Rhabditida</taxon>
        <taxon>Spirurina</taxon>
        <taxon>Spiruromorpha</taxon>
        <taxon>Filarioidea</taxon>
        <taxon>Onchocercidae</taxon>
        <taxon>Onchocerca</taxon>
    </lineage>
</organism>
<dbReference type="PROSITE" id="PS50948">
    <property type="entry name" value="PAN"/>
    <property type="match status" value="1"/>
</dbReference>
<dbReference type="Proteomes" id="UP000267606">
    <property type="component" value="Unassembled WGS sequence"/>
</dbReference>
<dbReference type="EMBL" id="UZAJ01005603">
    <property type="protein sequence ID" value="VDO45380.1"/>
    <property type="molecule type" value="Genomic_DNA"/>
</dbReference>
<evidence type="ECO:0000313" key="2">
    <source>
        <dbReference type="EMBL" id="VDO45380.1"/>
    </source>
</evidence>
<protein>
    <recommendedName>
        <fullName evidence="1">Apple domain-containing protein</fullName>
    </recommendedName>
</protein>
<name>A0A3P7VC50_9BILA</name>
<feature type="non-terminal residue" evidence="2">
    <location>
        <position position="416"/>
    </location>
</feature>
<feature type="domain" description="Apple" evidence="1">
    <location>
        <begin position="348"/>
        <end position="416"/>
    </location>
</feature>
<sequence length="416" mass="48461">MFRLPIIQKSTISDEDEQKSTTIRLADDENKFIIPEATTPVHDVLLPTTTTTITTTISNAETMTKNADENDSFDSITIPTTTFINTILIRDIQLPNRTVLHQSFADEASPLWIYLQKMLEKDIPAYYHSRIATNDNDDKRAMNNPRILNNNVNSESKVRFLEDIVHELRENPNKYKLSVERFDDHQSWLVIRIGNYYKPEEMYKRAIFTDIPERMHAEFPVKHDSSEGNYHILHIKFPYKLFLNNSTLNGTEIQQQIPHADQQSISGIDPKRLNNDESFEKLPEKYIDHQHGYLYHVKIHDITRNIPFINDSIIGHGIRHKEDESRTIDNMSRNIIETKTSSEIDSSCFGMLYHQQLHNASYKTLYDVSLEQCRCACATTMDIFDNDCTMRCKSFQYSDVTRKCLLNEDDHNGKFD</sequence>
<keyword evidence="3" id="KW-1185">Reference proteome</keyword>
<proteinExistence type="predicted"/>
<dbReference type="Gene3D" id="3.50.4.10">
    <property type="entry name" value="Hepatocyte Growth Factor"/>
    <property type="match status" value="1"/>
</dbReference>